<protein>
    <submittedName>
        <fullName evidence="3">Mitochondrial ubiquinone biosynthesis ABC1 superfamily member ubiquinone biosynthesis protein UbiB</fullName>
    </submittedName>
</protein>
<gene>
    <name evidence="3" type="ORF">ANDGO_01090</name>
</gene>
<dbReference type="CDD" id="cd13969">
    <property type="entry name" value="ADCK1-like"/>
    <property type="match status" value="1"/>
</dbReference>
<dbReference type="InterPro" id="IPR011009">
    <property type="entry name" value="Kinase-like_dom_sf"/>
</dbReference>
<accession>A0A8K0F4J5</accession>
<dbReference type="InterPro" id="IPR004147">
    <property type="entry name" value="ABC1_dom"/>
</dbReference>
<dbReference type="EMBL" id="VRVR01000016">
    <property type="protein sequence ID" value="KAF0852782.1"/>
    <property type="molecule type" value="Genomic_DNA"/>
</dbReference>
<reference evidence="3" key="1">
    <citation type="submission" date="2019-09" db="EMBL/GenBank/DDBJ databases">
        <title>The Mitochondrial Proteome of the Jakobid, Andalucia godoyi, a Protist With the Most Gene-Rich and Bacteria-Like Mitochondrial Genome.</title>
        <authorList>
            <person name="Gray M.W."/>
            <person name="Burger G."/>
            <person name="Derelle R."/>
            <person name="Klimes V."/>
            <person name="Leger M."/>
            <person name="Sarrasin M."/>
            <person name="Vlcek C."/>
            <person name="Roger A.J."/>
            <person name="Elias M."/>
            <person name="Lang B.F."/>
        </authorList>
    </citation>
    <scope>NUCLEOTIDE SEQUENCE</scope>
    <source>
        <strain evidence="3">And28</strain>
    </source>
</reference>
<dbReference type="PANTHER" id="PTHR43173:SF19">
    <property type="entry name" value="AARF DOMAIN-CONTAINING PROTEIN KINASE 1"/>
    <property type="match status" value="1"/>
</dbReference>
<dbReference type="Gene3D" id="1.10.510.10">
    <property type="entry name" value="Transferase(Phosphotransferase) domain 1"/>
    <property type="match status" value="1"/>
</dbReference>
<comment type="similarity">
    <text evidence="1">Belongs to the protein kinase superfamily. ADCK protein kinase family.</text>
</comment>
<evidence type="ECO:0000256" key="1">
    <source>
        <dbReference type="ARBA" id="ARBA00009670"/>
    </source>
</evidence>
<proteinExistence type="inferred from homology"/>
<dbReference type="PANTHER" id="PTHR43173">
    <property type="entry name" value="ABC1 FAMILY PROTEIN"/>
    <property type="match status" value="1"/>
</dbReference>
<dbReference type="GO" id="GO:0007005">
    <property type="term" value="P:mitochondrion organization"/>
    <property type="evidence" value="ECO:0007669"/>
    <property type="project" value="TreeGrafter"/>
</dbReference>
<dbReference type="OrthoDB" id="427480at2759"/>
<name>A0A8K0F4J5_ANDGO</name>
<evidence type="ECO:0000313" key="4">
    <source>
        <dbReference type="Proteomes" id="UP000799049"/>
    </source>
</evidence>
<keyword evidence="4" id="KW-1185">Reference proteome</keyword>
<dbReference type="AlphaFoldDB" id="A0A8K0F4J5"/>
<dbReference type="GO" id="GO:0005743">
    <property type="term" value="C:mitochondrial inner membrane"/>
    <property type="evidence" value="ECO:0007669"/>
    <property type="project" value="TreeGrafter"/>
</dbReference>
<dbReference type="InterPro" id="IPR051130">
    <property type="entry name" value="Mito_struct-func_regulator"/>
</dbReference>
<sequence>MWTSRRAALLFGGTSIALGGLAYVQDQFNVVRLSKAAYAVGRISLDYKFSDDDIAEIHLRSSMRLAQTFLDLGSVFIKAGQHISAMNQVLPREWTDPCKVCQDKAPFRPFDEIKEFLGKEFRDPQFLDNNFSEFEPVPIAAASLAQVHRAVLKDGREVAVKVQYPRLQEYLETDCRTIDLMCRAVEFLFPKFKLGWLIREFEANIPAESNFVLEGHNADRTRQVFKDNHDVVVPTIEWPLTCKTVLTMEYVRGTKVTDLGELSRIGISPFRVSRLISETFSYQIFNAGWVHCDPHPGNLMINEKGQLVLLDHGLYRQLDDDFRLEYANLWLNLLLKDKSGVRDSAVRLGVKESLYPLLATMMTSRHWEQAPVAFHQKASASERDALKNIGSAEIAQMTNVLSSVPSQMLLLFKCNDLMRSVQMDLGLPTDYFLVLGSAANRAVQSYAPSSPQTMALRPHIQQLVSWRNRLRLRLSLMGIWVYVRVWQKLVQALESPFYSWLRSFQTWSLSLDRANST</sequence>
<dbReference type="Pfam" id="PF03109">
    <property type="entry name" value="ABC1"/>
    <property type="match status" value="1"/>
</dbReference>
<dbReference type="SUPFAM" id="SSF56112">
    <property type="entry name" value="Protein kinase-like (PK-like)"/>
    <property type="match status" value="1"/>
</dbReference>
<organism evidence="3 4">
    <name type="scientific">Andalucia godoyi</name>
    <name type="common">Flagellate</name>
    <dbReference type="NCBI Taxonomy" id="505711"/>
    <lineage>
        <taxon>Eukaryota</taxon>
        <taxon>Discoba</taxon>
        <taxon>Jakobida</taxon>
        <taxon>Andalucina</taxon>
        <taxon>Andaluciidae</taxon>
        <taxon>Andalucia</taxon>
    </lineage>
</organism>
<dbReference type="Proteomes" id="UP000799049">
    <property type="component" value="Unassembled WGS sequence"/>
</dbReference>
<comment type="caution">
    <text evidence="3">The sequence shown here is derived from an EMBL/GenBank/DDBJ whole genome shotgun (WGS) entry which is preliminary data.</text>
</comment>
<evidence type="ECO:0000313" key="3">
    <source>
        <dbReference type="EMBL" id="KAF0852782.1"/>
    </source>
</evidence>
<dbReference type="GO" id="GO:0055088">
    <property type="term" value="P:lipid homeostasis"/>
    <property type="evidence" value="ECO:0007669"/>
    <property type="project" value="TreeGrafter"/>
</dbReference>
<feature type="domain" description="ABC1 atypical kinase-like" evidence="2">
    <location>
        <begin position="102"/>
        <end position="343"/>
    </location>
</feature>
<keyword evidence="3" id="KW-0830">Ubiquinone</keyword>
<dbReference type="InterPro" id="IPR045307">
    <property type="entry name" value="ADCK1_dom"/>
</dbReference>
<evidence type="ECO:0000259" key="2">
    <source>
        <dbReference type="Pfam" id="PF03109"/>
    </source>
</evidence>